<evidence type="ECO:0000256" key="2">
    <source>
        <dbReference type="ARBA" id="ARBA00007362"/>
    </source>
</evidence>
<gene>
    <name evidence="8" type="ORF">EDC62_2233</name>
</gene>
<dbReference type="Proteomes" id="UP000272193">
    <property type="component" value="Unassembled WGS sequence"/>
</dbReference>
<proteinExistence type="inferred from homology"/>
<comment type="similarity">
    <text evidence="2">Belongs to the EamA transporter family.</text>
</comment>
<feature type="transmembrane region" description="Helical" evidence="6">
    <location>
        <begin position="191"/>
        <end position="209"/>
    </location>
</feature>
<dbReference type="InterPro" id="IPR050638">
    <property type="entry name" value="AA-Vitamin_Transporters"/>
</dbReference>
<dbReference type="GO" id="GO:0016020">
    <property type="term" value="C:membrane"/>
    <property type="evidence" value="ECO:0007669"/>
    <property type="project" value="UniProtKB-SubCell"/>
</dbReference>
<feature type="transmembrane region" description="Helical" evidence="6">
    <location>
        <begin position="96"/>
        <end position="115"/>
    </location>
</feature>
<evidence type="ECO:0000256" key="4">
    <source>
        <dbReference type="ARBA" id="ARBA00022989"/>
    </source>
</evidence>
<keyword evidence="4 6" id="KW-1133">Transmembrane helix</keyword>
<comment type="subcellular location">
    <subcellularLocation>
        <location evidence="1">Membrane</location>
        <topology evidence="1">Multi-pass membrane protein</topology>
    </subcellularLocation>
</comment>
<feature type="transmembrane region" description="Helical" evidence="6">
    <location>
        <begin position="158"/>
        <end position="179"/>
    </location>
</feature>
<organism evidence="8 9">
    <name type="scientific">Tibeticola sediminis</name>
    <dbReference type="NCBI Taxonomy" id="1917811"/>
    <lineage>
        <taxon>Bacteria</taxon>
        <taxon>Pseudomonadati</taxon>
        <taxon>Pseudomonadota</taxon>
        <taxon>Betaproteobacteria</taxon>
        <taxon>Burkholderiales</taxon>
        <taxon>Comamonadaceae</taxon>
        <taxon>Tibeticola</taxon>
    </lineage>
</organism>
<feature type="transmembrane region" description="Helical" evidence="6">
    <location>
        <begin position="251"/>
        <end position="271"/>
    </location>
</feature>
<feature type="transmembrane region" description="Helical" evidence="6">
    <location>
        <begin position="68"/>
        <end position="90"/>
    </location>
</feature>
<comment type="caution">
    <text evidence="8">The sequence shown here is derived from an EMBL/GenBank/DDBJ whole genome shotgun (WGS) entry which is preliminary data.</text>
</comment>
<dbReference type="PANTHER" id="PTHR32322">
    <property type="entry name" value="INNER MEMBRANE TRANSPORTER"/>
    <property type="match status" value="1"/>
</dbReference>
<dbReference type="Pfam" id="PF00892">
    <property type="entry name" value="EamA"/>
    <property type="match status" value="2"/>
</dbReference>
<feature type="domain" description="EamA" evidence="7">
    <location>
        <begin position="162"/>
        <end position="294"/>
    </location>
</feature>
<accession>A0A3N4U9Q0</accession>
<dbReference type="SUPFAM" id="SSF103481">
    <property type="entry name" value="Multidrug resistance efflux transporter EmrE"/>
    <property type="match status" value="2"/>
</dbReference>
<dbReference type="PANTHER" id="PTHR32322:SF2">
    <property type="entry name" value="EAMA DOMAIN-CONTAINING PROTEIN"/>
    <property type="match status" value="1"/>
</dbReference>
<evidence type="ECO:0000313" key="9">
    <source>
        <dbReference type="Proteomes" id="UP000272193"/>
    </source>
</evidence>
<feature type="transmembrane region" description="Helical" evidence="6">
    <location>
        <begin position="38"/>
        <end position="56"/>
    </location>
</feature>
<evidence type="ECO:0000256" key="3">
    <source>
        <dbReference type="ARBA" id="ARBA00022692"/>
    </source>
</evidence>
<feature type="domain" description="EamA" evidence="7">
    <location>
        <begin position="9"/>
        <end position="145"/>
    </location>
</feature>
<dbReference type="RefSeq" id="WP_245968852.1">
    <property type="nucleotide sequence ID" value="NZ_RKQL01000005.1"/>
</dbReference>
<keyword evidence="5 6" id="KW-0472">Membrane</keyword>
<feature type="transmembrane region" description="Helical" evidence="6">
    <location>
        <begin position="127"/>
        <end position="146"/>
    </location>
</feature>
<feature type="transmembrane region" description="Helical" evidence="6">
    <location>
        <begin position="277"/>
        <end position="294"/>
    </location>
</feature>
<evidence type="ECO:0000313" key="8">
    <source>
        <dbReference type="EMBL" id="RPE65105.1"/>
    </source>
</evidence>
<evidence type="ECO:0000256" key="5">
    <source>
        <dbReference type="ARBA" id="ARBA00023136"/>
    </source>
</evidence>
<evidence type="ECO:0000256" key="6">
    <source>
        <dbReference type="SAM" id="Phobius"/>
    </source>
</evidence>
<feature type="transmembrane region" description="Helical" evidence="6">
    <location>
        <begin position="221"/>
        <end position="244"/>
    </location>
</feature>
<keyword evidence="3 6" id="KW-0812">Transmembrane</keyword>
<dbReference type="EMBL" id="RKQL01000005">
    <property type="protein sequence ID" value="RPE65105.1"/>
    <property type="molecule type" value="Genomic_DNA"/>
</dbReference>
<name>A0A3N4U9Q0_9BURK</name>
<evidence type="ECO:0000259" key="7">
    <source>
        <dbReference type="Pfam" id="PF00892"/>
    </source>
</evidence>
<dbReference type="InterPro" id="IPR037185">
    <property type="entry name" value="EmrE-like"/>
</dbReference>
<evidence type="ECO:0000256" key="1">
    <source>
        <dbReference type="ARBA" id="ARBA00004141"/>
    </source>
</evidence>
<feature type="transmembrane region" description="Helical" evidence="6">
    <location>
        <begin position="7"/>
        <end position="26"/>
    </location>
</feature>
<dbReference type="InterPro" id="IPR000620">
    <property type="entry name" value="EamA_dom"/>
</dbReference>
<keyword evidence="9" id="KW-1185">Reference proteome</keyword>
<dbReference type="AlphaFoldDB" id="A0A3N4U9Q0"/>
<sequence length="296" mass="31550">MAPSARWSVLAPAVFVLIWSTGFIVARLGMPHAPPWTFLLWRFLLSIPLFLGWAWMARSPWPVDRRTYWHLAVMGALMHAGYLGGVWSAVKAGMGAGLVSMIVALQPILTAILVQPEPGFKDGGRAFSGRWLGLGLGFVGVVLVLWQKLHLPTTAGALSFTSVLFALAALLSITFGTLYQKRHLAPVDLPVASSVQLLAAAVIAAPLAGLESEGMAWNEALVFALGWSVLGLTLGASSLLYLLIRRGAVTAVASLMYLVPPTTAILAWVWFDEPVTGLTLVGTAFVAAGVALAIRR</sequence>
<protein>
    <submittedName>
        <fullName evidence="8">Putative membrane protein</fullName>
    </submittedName>
</protein>
<reference evidence="8 9" key="1">
    <citation type="submission" date="2018-11" db="EMBL/GenBank/DDBJ databases">
        <title>Genomic Encyclopedia of Type Strains, Phase IV (KMG-IV): sequencing the most valuable type-strain genomes for metagenomic binning, comparative biology and taxonomic classification.</title>
        <authorList>
            <person name="Goeker M."/>
        </authorList>
    </citation>
    <scope>NUCLEOTIDE SEQUENCE [LARGE SCALE GENOMIC DNA]</scope>
    <source>
        <strain evidence="8 9">DSM 101684</strain>
    </source>
</reference>